<dbReference type="InParanoid" id="B8MDT5"/>
<evidence type="ECO:0008006" key="4">
    <source>
        <dbReference type="Google" id="ProtNLM"/>
    </source>
</evidence>
<accession>B8MDT5</accession>
<dbReference type="Gene3D" id="3.40.50.150">
    <property type="entry name" value="Vaccinia Virus protein VP39"/>
    <property type="match status" value="1"/>
</dbReference>
<dbReference type="AlphaFoldDB" id="B8MDT5"/>
<feature type="compositionally biased region" description="Low complexity" evidence="1">
    <location>
        <begin position="24"/>
        <end position="33"/>
    </location>
</feature>
<protein>
    <recommendedName>
        <fullName evidence="4">Methyltransferase</fullName>
    </recommendedName>
</protein>
<evidence type="ECO:0000313" key="3">
    <source>
        <dbReference type="Proteomes" id="UP000001745"/>
    </source>
</evidence>
<name>B8MDT5_TALSN</name>
<dbReference type="InterPro" id="IPR029063">
    <property type="entry name" value="SAM-dependent_MTases_sf"/>
</dbReference>
<dbReference type="STRING" id="441959.B8MDT5"/>
<evidence type="ECO:0000256" key="1">
    <source>
        <dbReference type="SAM" id="MobiDB-lite"/>
    </source>
</evidence>
<dbReference type="OMA" id="AHFIWGR"/>
<gene>
    <name evidence="2" type="ORF">TSTA_120610</name>
</gene>
<dbReference type="EMBL" id="EQ962655">
    <property type="protein sequence ID" value="EED18314.1"/>
    <property type="molecule type" value="Genomic_DNA"/>
</dbReference>
<dbReference type="CDD" id="cd02440">
    <property type="entry name" value="AdoMet_MTases"/>
    <property type="match status" value="1"/>
</dbReference>
<sequence>MQTIYEEESSDSGTEADNEKDNGSDSTTVTPSVTDYVYENGRRYHRFREGSYPLPNDESEQERLDRCHKLWTRVMKGRPWKVPVDSPQKVLDIGCGTGAWAIMIADMFPNARVIGTELSPIQPSMVPLNVRFYIEDAEDEWTFDKGFDLVHGRMLAGSIHDWTKFFGQAFAQLKPGGWLEMNEIEAKFYYQNENDERCVQLDMLTQVFNRESTNFGKGFNDVLLMPEAMRNAGFEDITIDIQKVPIGQWPENYSTKDLGLRVQAAAIEAIEPYILAIGTRVVEDPAWSIREIVRASQMSLHNRNYQLYVQAHFIWGRKPNYS</sequence>
<feature type="region of interest" description="Disordered" evidence="1">
    <location>
        <begin position="1"/>
        <end position="33"/>
    </location>
</feature>
<proteinExistence type="predicted"/>
<dbReference type="RefSeq" id="XP_002482306.1">
    <property type="nucleotide sequence ID" value="XM_002482261.1"/>
</dbReference>
<reference evidence="3" key="1">
    <citation type="journal article" date="2015" name="Genome Announc.">
        <title>Genome sequence of the AIDS-associated pathogen Penicillium marneffei (ATCC18224) and its near taxonomic relative Talaromyces stipitatus (ATCC10500).</title>
        <authorList>
            <person name="Nierman W.C."/>
            <person name="Fedorova-Abrams N.D."/>
            <person name="Andrianopoulos A."/>
        </authorList>
    </citation>
    <scope>NUCLEOTIDE SEQUENCE [LARGE SCALE GENOMIC DNA]</scope>
    <source>
        <strain evidence="3">ATCC 10500 / CBS 375.48 / QM 6759 / NRRL 1006</strain>
    </source>
</reference>
<dbReference type="PANTHER" id="PTHR43591">
    <property type="entry name" value="METHYLTRANSFERASE"/>
    <property type="match status" value="1"/>
</dbReference>
<dbReference type="GO" id="GO:0008168">
    <property type="term" value="F:methyltransferase activity"/>
    <property type="evidence" value="ECO:0007669"/>
    <property type="project" value="TreeGrafter"/>
</dbReference>
<organism evidence="2 3">
    <name type="scientific">Talaromyces stipitatus (strain ATCC 10500 / CBS 375.48 / QM 6759 / NRRL 1006)</name>
    <name type="common">Penicillium stipitatum</name>
    <dbReference type="NCBI Taxonomy" id="441959"/>
    <lineage>
        <taxon>Eukaryota</taxon>
        <taxon>Fungi</taxon>
        <taxon>Dikarya</taxon>
        <taxon>Ascomycota</taxon>
        <taxon>Pezizomycotina</taxon>
        <taxon>Eurotiomycetes</taxon>
        <taxon>Eurotiomycetidae</taxon>
        <taxon>Eurotiales</taxon>
        <taxon>Trichocomaceae</taxon>
        <taxon>Talaromyces</taxon>
        <taxon>Talaromyces sect. Talaromyces</taxon>
    </lineage>
</organism>
<dbReference type="GeneID" id="8100045"/>
<dbReference type="OrthoDB" id="2013972at2759"/>
<dbReference type="Proteomes" id="UP000001745">
    <property type="component" value="Unassembled WGS sequence"/>
</dbReference>
<dbReference type="SUPFAM" id="SSF53335">
    <property type="entry name" value="S-adenosyl-L-methionine-dependent methyltransferases"/>
    <property type="match status" value="1"/>
</dbReference>
<feature type="compositionally biased region" description="Acidic residues" evidence="1">
    <location>
        <begin position="1"/>
        <end position="16"/>
    </location>
</feature>
<dbReference type="VEuPathDB" id="FungiDB:TSTA_120610"/>
<dbReference type="PhylomeDB" id="B8MDT5"/>
<evidence type="ECO:0000313" key="2">
    <source>
        <dbReference type="EMBL" id="EED18314.1"/>
    </source>
</evidence>
<dbReference type="Pfam" id="PF13489">
    <property type="entry name" value="Methyltransf_23"/>
    <property type="match status" value="1"/>
</dbReference>
<keyword evidence="3" id="KW-1185">Reference proteome</keyword>
<dbReference type="HOGENOM" id="CLU_010595_0_2_1"/>
<dbReference type="PANTHER" id="PTHR43591:SF24">
    <property type="entry name" value="2-METHOXY-6-POLYPRENYL-1,4-BENZOQUINOL METHYLASE, MITOCHONDRIAL"/>
    <property type="match status" value="1"/>
</dbReference>